<keyword evidence="2" id="KW-1185">Reference proteome</keyword>
<proteinExistence type="predicted"/>
<dbReference type="RefSeq" id="WP_344035396.1">
    <property type="nucleotide sequence ID" value="NZ_BAAAKE010000003.1"/>
</dbReference>
<name>A0ABV9YAC3_9PSEU</name>
<organism evidence="1 2">
    <name type="scientific">Saccharothrix xinjiangensis</name>
    <dbReference type="NCBI Taxonomy" id="204798"/>
    <lineage>
        <taxon>Bacteria</taxon>
        <taxon>Bacillati</taxon>
        <taxon>Actinomycetota</taxon>
        <taxon>Actinomycetes</taxon>
        <taxon>Pseudonocardiales</taxon>
        <taxon>Pseudonocardiaceae</taxon>
        <taxon>Saccharothrix</taxon>
    </lineage>
</organism>
<evidence type="ECO:0000313" key="1">
    <source>
        <dbReference type="EMBL" id="MFC5059678.1"/>
    </source>
</evidence>
<accession>A0ABV9YAC3</accession>
<protein>
    <submittedName>
        <fullName evidence="1">Uncharacterized protein</fullName>
    </submittedName>
</protein>
<dbReference type="EMBL" id="JBHSJB010000042">
    <property type="protein sequence ID" value="MFC5059678.1"/>
    <property type="molecule type" value="Genomic_DNA"/>
</dbReference>
<reference evidence="2" key="1">
    <citation type="journal article" date="2019" name="Int. J. Syst. Evol. Microbiol.">
        <title>The Global Catalogue of Microorganisms (GCM) 10K type strain sequencing project: providing services to taxonomists for standard genome sequencing and annotation.</title>
        <authorList>
            <consortium name="The Broad Institute Genomics Platform"/>
            <consortium name="The Broad Institute Genome Sequencing Center for Infectious Disease"/>
            <person name="Wu L."/>
            <person name="Ma J."/>
        </authorList>
    </citation>
    <scope>NUCLEOTIDE SEQUENCE [LARGE SCALE GENOMIC DNA]</scope>
    <source>
        <strain evidence="2">KCTC 12848</strain>
    </source>
</reference>
<comment type="caution">
    <text evidence="1">The sequence shown here is derived from an EMBL/GenBank/DDBJ whole genome shotgun (WGS) entry which is preliminary data.</text>
</comment>
<gene>
    <name evidence="1" type="ORF">ACFPFM_38685</name>
</gene>
<sequence length="48" mass="5393">MDWHGRHDDYDHPGSSLALRLEEERGFERRWPSPPDAGFGVGALVGLC</sequence>
<evidence type="ECO:0000313" key="2">
    <source>
        <dbReference type="Proteomes" id="UP001595833"/>
    </source>
</evidence>
<dbReference type="Proteomes" id="UP001595833">
    <property type="component" value="Unassembled WGS sequence"/>
</dbReference>